<keyword evidence="2" id="KW-0472">Membrane</keyword>
<dbReference type="GO" id="GO:0016787">
    <property type="term" value="F:hydrolase activity"/>
    <property type="evidence" value="ECO:0007669"/>
    <property type="project" value="UniProtKB-KW"/>
</dbReference>
<dbReference type="GO" id="GO:0016020">
    <property type="term" value="C:membrane"/>
    <property type="evidence" value="ECO:0007669"/>
    <property type="project" value="UniProtKB-SubCell"/>
</dbReference>
<protein>
    <submittedName>
        <fullName evidence="4">Serine hydrolase</fullName>
    </submittedName>
</protein>
<dbReference type="AlphaFoldDB" id="A0A0Q9ZMN2"/>
<dbReference type="OrthoDB" id="9793489at2"/>
<evidence type="ECO:0000256" key="2">
    <source>
        <dbReference type="ARBA" id="ARBA00023136"/>
    </source>
</evidence>
<dbReference type="InterPro" id="IPR050491">
    <property type="entry name" value="AmpC-like"/>
</dbReference>
<dbReference type="PANTHER" id="PTHR46825:SF11">
    <property type="entry name" value="PENICILLIN-BINDING PROTEIN 4"/>
    <property type="match status" value="1"/>
</dbReference>
<evidence type="ECO:0000313" key="5">
    <source>
        <dbReference type="Proteomes" id="UP000051643"/>
    </source>
</evidence>
<keyword evidence="5" id="KW-1185">Reference proteome</keyword>
<evidence type="ECO:0000313" key="4">
    <source>
        <dbReference type="EMBL" id="KRG30574.1"/>
    </source>
</evidence>
<feature type="domain" description="Beta-lactamase-related" evidence="3">
    <location>
        <begin position="47"/>
        <end position="348"/>
    </location>
</feature>
<dbReference type="InterPro" id="IPR012338">
    <property type="entry name" value="Beta-lactam/transpept-like"/>
</dbReference>
<keyword evidence="4" id="KW-0378">Hydrolase</keyword>
<organism evidence="4 5">
    <name type="scientific">Salegentibacter mishustinae</name>
    <dbReference type="NCBI Taxonomy" id="270918"/>
    <lineage>
        <taxon>Bacteria</taxon>
        <taxon>Pseudomonadati</taxon>
        <taxon>Bacteroidota</taxon>
        <taxon>Flavobacteriia</taxon>
        <taxon>Flavobacteriales</taxon>
        <taxon>Flavobacteriaceae</taxon>
        <taxon>Salegentibacter</taxon>
    </lineage>
</organism>
<accession>A0A0Q9ZMN2</accession>
<comment type="caution">
    <text evidence="4">The sequence shown here is derived from an EMBL/GenBank/DDBJ whole genome shotgun (WGS) entry which is preliminary data.</text>
</comment>
<dbReference type="SUPFAM" id="SSF56601">
    <property type="entry name" value="beta-lactamase/transpeptidase-like"/>
    <property type="match status" value="1"/>
</dbReference>
<evidence type="ECO:0000259" key="3">
    <source>
        <dbReference type="Pfam" id="PF00144"/>
    </source>
</evidence>
<proteinExistence type="predicted"/>
<sequence length="362" mass="41348">MRNFILFLFSITIIITNNLYSQNNKKLDSEIASFLDTLKPETFSGIILVGKNDSILEERTYGYSNIENKIKIDKSTKFHIASITKSFTAVGILKLYEQGKVDLNKPIGNYIENYPNQRVLDSVTIHQLLTHTAGTKAIYGEDYQKSNKDRYRELEDYLPLFANDSLNFQPGSKYEYNGGGFVLLGLIIQNVTGENYYDYLQKSIFDPIGMDQTKALEIDGVNYNTADGYSIYLREDKSLAKNDYLISKASGASGYYSTAEDLFKFSKTLRNYGLLNKGTTELMLKPKVKCYNTHLGYGIDIDKRYEETIIGHSGGWYGIRCEWMDFSDSNYTVIILSNFDNNGQQEVSDFFKTKISRKLEVK</sequence>
<evidence type="ECO:0000256" key="1">
    <source>
        <dbReference type="ARBA" id="ARBA00004370"/>
    </source>
</evidence>
<gene>
    <name evidence="4" type="ORF">APR42_01530</name>
</gene>
<dbReference type="Proteomes" id="UP000051643">
    <property type="component" value="Unassembled WGS sequence"/>
</dbReference>
<name>A0A0Q9ZMN2_9FLAO</name>
<dbReference type="Gene3D" id="3.40.710.10">
    <property type="entry name" value="DD-peptidase/beta-lactamase superfamily"/>
    <property type="match status" value="1"/>
</dbReference>
<dbReference type="PANTHER" id="PTHR46825">
    <property type="entry name" value="D-ALANYL-D-ALANINE-CARBOXYPEPTIDASE/ENDOPEPTIDASE AMPH"/>
    <property type="match status" value="1"/>
</dbReference>
<dbReference type="RefSeq" id="WP_057480396.1">
    <property type="nucleotide sequence ID" value="NZ_BMWR01000002.1"/>
</dbReference>
<comment type="subcellular location">
    <subcellularLocation>
        <location evidence="1">Membrane</location>
    </subcellularLocation>
</comment>
<dbReference type="STRING" id="270918.APR42_01530"/>
<dbReference type="EMBL" id="LKTP01000001">
    <property type="protein sequence ID" value="KRG30574.1"/>
    <property type="molecule type" value="Genomic_DNA"/>
</dbReference>
<reference evidence="4" key="1">
    <citation type="submission" date="2015-10" db="EMBL/GenBank/DDBJ databases">
        <title>Draft genome sequence of Salegentibacter mishustinae KCTC 12263.</title>
        <authorList>
            <person name="Lin W."/>
            <person name="Zheng Q."/>
        </authorList>
    </citation>
    <scope>NUCLEOTIDE SEQUENCE [LARGE SCALE GENOMIC DNA]</scope>
    <source>
        <strain evidence="4">KCTC 12263</strain>
    </source>
</reference>
<dbReference type="Pfam" id="PF00144">
    <property type="entry name" value="Beta-lactamase"/>
    <property type="match status" value="1"/>
</dbReference>
<dbReference type="InterPro" id="IPR001466">
    <property type="entry name" value="Beta-lactam-related"/>
</dbReference>